<dbReference type="Proteomes" id="UP001232245">
    <property type="component" value="Unassembled WGS sequence"/>
</dbReference>
<name>A0ABT9YWR7_9BACI</name>
<evidence type="ECO:0000313" key="1">
    <source>
        <dbReference type="EMBL" id="MDQ0224423.1"/>
    </source>
</evidence>
<organism evidence="1 2">
    <name type="scientific">Metabacillus niabensis</name>
    <dbReference type="NCBI Taxonomy" id="324854"/>
    <lineage>
        <taxon>Bacteria</taxon>
        <taxon>Bacillati</taxon>
        <taxon>Bacillota</taxon>
        <taxon>Bacilli</taxon>
        <taxon>Bacillales</taxon>
        <taxon>Bacillaceae</taxon>
        <taxon>Metabacillus</taxon>
    </lineage>
</organism>
<keyword evidence="2" id="KW-1185">Reference proteome</keyword>
<evidence type="ECO:0008006" key="3">
    <source>
        <dbReference type="Google" id="ProtNLM"/>
    </source>
</evidence>
<dbReference type="EMBL" id="JAUSTZ010000001">
    <property type="protein sequence ID" value="MDQ0224423.1"/>
    <property type="molecule type" value="Genomic_DNA"/>
</dbReference>
<evidence type="ECO:0000313" key="2">
    <source>
        <dbReference type="Proteomes" id="UP001232245"/>
    </source>
</evidence>
<sequence length="150" mass="17889">MTNYRKLRTDFWNNPIVEEMTPEDKYFYVYLLTNPYTTRIGIYRIIKKQMSFDLGFSIEAVQTLMERFINYHKLIRYNPETKELAVKDWGREYLRKGGKSVMDSVHSELKEVDDTSLIQYVSKSILRDEIRSLYESFCVPEKSLSIEDGE</sequence>
<dbReference type="RefSeq" id="WP_233452430.1">
    <property type="nucleotide sequence ID" value="NZ_CADEPK010000458.1"/>
</dbReference>
<gene>
    <name evidence="1" type="ORF">J2S02_000745</name>
</gene>
<reference evidence="1 2" key="1">
    <citation type="submission" date="2023-07" db="EMBL/GenBank/DDBJ databases">
        <title>Genomic Encyclopedia of Type Strains, Phase IV (KMG-IV): sequencing the most valuable type-strain genomes for metagenomic binning, comparative biology and taxonomic classification.</title>
        <authorList>
            <person name="Goeker M."/>
        </authorList>
    </citation>
    <scope>NUCLEOTIDE SEQUENCE [LARGE SCALE GENOMIC DNA]</scope>
    <source>
        <strain evidence="1 2">DSM 17723</strain>
    </source>
</reference>
<accession>A0ABT9YWR7</accession>
<comment type="caution">
    <text evidence="1">The sequence shown here is derived from an EMBL/GenBank/DDBJ whole genome shotgun (WGS) entry which is preliminary data.</text>
</comment>
<protein>
    <recommendedName>
        <fullName evidence="3">DnaD domain-containing protein</fullName>
    </recommendedName>
</protein>
<proteinExistence type="predicted"/>